<feature type="compositionally biased region" description="Basic and acidic residues" evidence="1">
    <location>
        <begin position="1"/>
        <end position="15"/>
    </location>
</feature>
<proteinExistence type="predicted"/>
<reference evidence="3" key="1">
    <citation type="journal article" date="2019" name="Int. J. Syst. Evol. Microbiol.">
        <title>The Global Catalogue of Microorganisms (GCM) 10K type strain sequencing project: providing services to taxonomists for standard genome sequencing and annotation.</title>
        <authorList>
            <consortium name="The Broad Institute Genomics Platform"/>
            <consortium name="The Broad Institute Genome Sequencing Center for Infectious Disease"/>
            <person name="Wu L."/>
            <person name="Ma J."/>
        </authorList>
    </citation>
    <scope>NUCLEOTIDE SEQUENCE [LARGE SCALE GENOMIC DNA]</scope>
    <source>
        <strain evidence="3">JCM 17939</strain>
    </source>
</reference>
<comment type="caution">
    <text evidence="2">The sequence shown here is derived from an EMBL/GenBank/DDBJ whole genome shotgun (WGS) entry which is preliminary data.</text>
</comment>
<keyword evidence="3" id="KW-1185">Reference proteome</keyword>
<evidence type="ECO:0000313" key="3">
    <source>
        <dbReference type="Proteomes" id="UP001501442"/>
    </source>
</evidence>
<accession>A0ABP8UNL4</accession>
<evidence type="ECO:0000313" key="2">
    <source>
        <dbReference type="EMBL" id="GAA4635679.1"/>
    </source>
</evidence>
<organism evidence="2 3">
    <name type="scientific">Actinoallomurus vinaceus</name>
    <dbReference type="NCBI Taxonomy" id="1080074"/>
    <lineage>
        <taxon>Bacteria</taxon>
        <taxon>Bacillati</taxon>
        <taxon>Actinomycetota</taxon>
        <taxon>Actinomycetes</taxon>
        <taxon>Streptosporangiales</taxon>
        <taxon>Thermomonosporaceae</taxon>
        <taxon>Actinoallomurus</taxon>
    </lineage>
</organism>
<feature type="region of interest" description="Disordered" evidence="1">
    <location>
        <begin position="1"/>
        <end position="41"/>
    </location>
</feature>
<name>A0ABP8UNL4_9ACTN</name>
<dbReference type="Proteomes" id="UP001501442">
    <property type="component" value="Unassembled WGS sequence"/>
</dbReference>
<evidence type="ECO:0000256" key="1">
    <source>
        <dbReference type="SAM" id="MobiDB-lite"/>
    </source>
</evidence>
<sequence>MRLRDYRAHRERESAEDACATAKPTGTHPATPRPGRPQPSRNRIVVRLDEVIDAAPPGVLTLGAPASLGGIGHLP</sequence>
<protein>
    <submittedName>
        <fullName evidence="2">Uncharacterized protein</fullName>
    </submittedName>
</protein>
<dbReference type="RefSeq" id="WP_345438621.1">
    <property type="nucleotide sequence ID" value="NZ_BAABHK010000016.1"/>
</dbReference>
<dbReference type="EMBL" id="BAABHK010000016">
    <property type="protein sequence ID" value="GAA4635679.1"/>
    <property type="molecule type" value="Genomic_DNA"/>
</dbReference>
<gene>
    <name evidence="2" type="ORF">GCM10023196_082100</name>
</gene>